<dbReference type="EMBL" id="CP039350">
    <property type="protein sequence ID" value="QCD96559.1"/>
    <property type="molecule type" value="Genomic_DNA"/>
</dbReference>
<feature type="compositionally biased region" description="Polar residues" evidence="1">
    <location>
        <begin position="155"/>
        <end position="175"/>
    </location>
</feature>
<feature type="region of interest" description="Disordered" evidence="1">
    <location>
        <begin position="67"/>
        <end position="117"/>
    </location>
</feature>
<dbReference type="Proteomes" id="UP000501690">
    <property type="component" value="Linkage Group LG6"/>
</dbReference>
<evidence type="ECO:0000313" key="3">
    <source>
        <dbReference type="Proteomes" id="UP000501690"/>
    </source>
</evidence>
<accession>A0A4D6M5B5</accession>
<proteinExistence type="predicted"/>
<keyword evidence="3" id="KW-1185">Reference proteome</keyword>
<sequence>MAVAAANLIVKPPATTVPPSFFSPATIHVLAPPLRFTMPEIVHHSRIQPIPDLQPWATISPCWKRKSTPLMPSPPEEKRSSATIATAPATHSSSASPAAVHEPATISPEKRGVKHQVSEPLQLRNWHHFVAATPDHESELHLRFIIFPEIASTQQRFPSSHTTPPRHSCSFATEPTSHHCRRETASSSRTP</sequence>
<feature type="compositionally biased region" description="Low complexity" evidence="1">
    <location>
        <begin position="81"/>
        <end position="99"/>
    </location>
</feature>
<name>A0A4D6M5B5_VIGUN</name>
<reference evidence="2 3" key="1">
    <citation type="submission" date="2019-04" db="EMBL/GenBank/DDBJ databases">
        <title>An improved genome assembly and genetic linkage map for asparagus bean, Vigna unguiculata ssp. sesquipedialis.</title>
        <authorList>
            <person name="Xia Q."/>
            <person name="Zhang R."/>
            <person name="Dong Y."/>
        </authorList>
    </citation>
    <scope>NUCLEOTIDE SEQUENCE [LARGE SCALE GENOMIC DNA]</scope>
    <source>
        <tissue evidence="2">Leaf</tissue>
    </source>
</reference>
<gene>
    <name evidence="2" type="ORF">DEO72_LG6g1265</name>
</gene>
<evidence type="ECO:0000313" key="2">
    <source>
        <dbReference type="EMBL" id="QCD96559.1"/>
    </source>
</evidence>
<feature type="region of interest" description="Disordered" evidence="1">
    <location>
        <begin position="155"/>
        <end position="191"/>
    </location>
</feature>
<organism evidence="2 3">
    <name type="scientific">Vigna unguiculata</name>
    <name type="common">Cowpea</name>
    <dbReference type="NCBI Taxonomy" id="3917"/>
    <lineage>
        <taxon>Eukaryota</taxon>
        <taxon>Viridiplantae</taxon>
        <taxon>Streptophyta</taxon>
        <taxon>Embryophyta</taxon>
        <taxon>Tracheophyta</taxon>
        <taxon>Spermatophyta</taxon>
        <taxon>Magnoliopsida</taxon>
        <taxon>eudicotyledons</taxon>
        <taxon>Gunneridae</taxon>
        <taxon>Pentapetalae</taxon>
        <taxon>rosids</taxon>
        <taxon>fabids</taxon>
        <taxon>Fabales</taxon>
        <taxon>Fabaceae</taxon>
        <taxon>Papilionoideae</taxon>
        <taxon>50 kb inversion clade</taxon>
        <taxon>NPAAA clade</taxon>
        <taxon>indigoferoid/millettioid clade</taxon>
        <taxon>Phaseoleae</taxon>
        <taxon>Vigna</taxon>
    </lineage>
</organism>
<dbReference type="AlphaFoldDB" id="A0A4D6M5B5"/>
<protein>
    <submittedName>
        <fullName evidence="2">Uncharacterized protein</fullName>
    </submittedName>
</protein>
<evidence type="ECO:0000256" key="1">
    <source>
        <dbReference type="SAM" id="MobiDB-lite"/>
    </source>
</evidence>